<evidence type="ECO:0000256" key="6">
    <source>
        <dbReference type="SAM" id="SignalP"/>
    </source>
</evidence>
<dbReference type="Gene3D" id="4.10.10.10">
    <property type="entry name" value="Metallothionein Isoform II"/>
    <property type="match status" value="1"/>
</dbReference>
<dbReference type="GO" id="GO:0046688">
    <property type="term" value="P:response to copper ion"/>
    <property type="evidence" value="ECO:0007669"/>
    <property type="project" value="UniProtKB-ARBA"/>
</dbReference>
<keyword evidence="6" id="KW-0732">Signal</keyword>
<feature type="signal peptide" evidence="6">
    <location>
        <begin position="1"/>
        <end position="15"/>
    </location>
</feature>
<dbReference type="AlphaFoldDB" id="A0A8C4CR99"/>
<dbReference type="Ensembl" id="ENSDCDT00010069571.1">
    <property type="protein sequence ID" value="ENSDCDP00010058862.1"/>
    <property type="gene ID" value="ENSDCDG00010033032.1"/>
</dbReference>
<evidence type="ECO:0000256" key="1">
    <source>
        <dbReference type="ARBA" id="ARBA00002568"/>
    </source>
</evidence>
<evidence type="ECO:0000256" key="5">
    <source>
        <dbReference type="SAM" id="MobiDB-lite"/>
    </source>
</evidence>
<dbReference type="PRINTS" id="PR00860">
    <property type="entry name" value="MTVERTEBRATE"/>
</dbReference>
<evidence type="ECO:0000256" key="2">
    <source>
        <dbReference type="ARBA" id="ARBA00007283"/>
    </source>
</evidence>
<dbReference type="PANTHER" id="PTHR23299:SF24">
    <property type="entry name" value="METALLOTHIONEIN-1X"/>
    <property type="match status" value="1"/>
</dbReference>
<protein>
    <recommendedName>
        <fullName evidence="9">Metallothionein</fullName>
    </recommendedName>
</protein>
<dbReference type="InterPro" id="IPR017854">
    <property type="entry name" value="Metalthion_dom_sf"/>
</dbReference>
<gene>
    <name evidence="7" type="primary">LOC114767085</name>
</gene>
<evidence type="ECO:0000313" key="8">
    <source>
        <dbReference type="Proteomes" id="UP000694580"/>
    </source>
</evidence>
<dbReference type="Ensembl" id="ENSDCDT00010069580.1">
    <property type="protein sequence ID" value="ENSDCDP00010058871.1"/>
    <property type="gene ID" value="ENSDCDG00010033032.1"/>
</dbReference>
<accession>A0A8C4CR99</accession>
<evidence type="ECO:0008006" key="9">
    <source>
        <dbReference type="Google" id="ProtNLM"/>
    </source>
</evidence>
<keyword evidence="8" id="KW-1185">Reference proteome</keyword>
<evidence type="ECO:0000256" key="4">
    <source>
        <dbReference type="ARBA" id="ARBA00022851"/>
    </source>
</evidence>
<dbReference type="GO" id="GO:0046872">
    <property type="term" value="F:metal ion binding"/>
    <property type="evidence" value="ECO:0007669"/>
    <property type="project" value="UniProtKB-KW"/>
</dbReference>
<dbReference type="PANTHER" id="PTHR23299">
    <property type="entry name" value="METALLOTHIONEIN"/>
    <property type="match status" value="1"/>
</dbReference>
<comment type="function">
    <text evidence="1">Metallothioneins have a high content of cysteine residues that bind various heavy metals.</text>
</comment>
<dbReference type="PROSITE" id="PS00203">
    <property type="entry name" value="METALLOTHIONEIN_VRT"/>
    <property type="match status" value="1"/>
</dbReference>
<dbReference type="GO" id="GO:0010043">
    <property type="term" value="P:response to zinc ion"/>
    <property type="evidence" value="ECO:0007669"/>
    <property type="project" value="UniProtKB-ARBA"/>
</dbReference>
<feature type="chain" id="PRO_5044680224" description="Metallothionein" evidence="6">
    <location>
        <begin position="16"/>
        <end position="170"/>
    </location>
</feature>
<proteinExistence type="inferred from homology"/>
<keyword evidence="3" id="KW-0479">Metal-binding</keyword>
<name>A0A8C4CR99_9TELE</name>
<dbReference type="SUPFAM" id="SSF57868">
    <property type="entry name" value="Metallothionein"/>
    <property type="match status" value="1"/>
</dbReference>
<reference evidence="7 8" key="1">
    <citation type="submission" date="2020-06" db="EMBL/GenBank/DDBJ databases">
        <authorList>
            <consortium name="Wellcome Sanger Institute Data Sharing"/>
        </authorList>
    </citation>
    <scope>NUCLEOTIDE SEQUENCE [LARGE SCALE GENOMIC DNA]</scope>
</reference>
<organism evidence="7 8">
    <name type="scientific">Denticeps clupeoides</name>
    <name type="common">denticle herring</name>
    <dbReference type="NCBI Taxonomy" id="299321"/>
    <lineage>
        <taxon>Eukaryota</taxon>
        <taxon>Metazoa</taxon>
        <taxon>Chordata</taxon>
        <taxon>Craniata</taxon>
        <taxon>Vertebrata</taxon>
        <taxon>Euteleostomi</taxon>
        <taxon>Actinopterygii</taxon>
        <taxon>Neopterygii</taxon>
        <taxon>Teleostei</taxon>
        <taxon>Clupei</taxon>
        <taxon>Clupeiformes</taxon>
        <taxon>Denticipitoidei</taxon>
        <taxon>Denticipitidae</taxon>
        <taxon>Denticeps</taxon>
    </lineage>
</organism>
<dbReference type="InterPro" id="IPR000006">
    <property type="entry name" value="Metalthion_vert"/>
</dbReference>
<dbReference type="FunFam" id="4.10.10.10:FF:000001">
    <property type="entry name" value="Metallothionein"/>
    <property type="match status" value="1"/>
</dbReference>
<dbReference type="GeneTree" id="ENSGT00950000182967"/>
<evidence type="ECO:0000256" key="3">
    <source>
        <dbReference type="ARBA" id="ARBA00022723"/>
    </source>
</evidence>
<feature type="region of interest" description="Disordered" evidence="5">
    <location>
        <begin position="83"/>
        <end position="102"/>
    </location>
</feature>
<keyword evidence="4" id="KW-0480">Metal-thiolate cluster</keyword>
<dbReference type="Proteomes" id="UP000694580">
    <property type="component" value="Chromosome 17"/>
</dbReference>
<sequence length="170" mass="18268">CDCNIILCRLHCGLGLEIQVLCTEVYCYLVGPSQYTSISRRPRPGSASHCPARCFLPRTPCATRGRVRVAGINQARRGQACSSRTDVGRRKKDAASKSSRRRLNLRREKKMDPCDCSKSGSCNCGTSCKCTNCKCTTCKKSCCSCCPSGCSKCASGCVCKGDSCGSSCCQ</sequence>
<reference evidence="7" key="2">
    <citation type="submission" date="2025-05" db="UniProtKB">
        <authorList>
            <consortium name="Ensembl"/>
        </authorList>
    </citation>
    <scope>IDENTIFICATION</scope>
</reference>
<dbReference type="GO" id="GO:0046686">
    <property type="term" value="P:response to cadmium ion"/>
    <property type="evidence" value="ECO:0007669"/>
    <property type="project" value="UniProtKB-ARBA"/>
</dbReference>
<dbReference type="Ensembl" id="ENSDCDT00010069574.1">
    <property type="protein sequence ID" value="ENSDCDP00010058865.1"/>
    <property type="gene ID" value="ENSDCDG00010033032.1"/>
</dbReference>
<dbReference type="InterPro" id="IPR023587">
    <property type="entry name" value="Metalthion_dom_sf_vert"/>
</dbReference>
<comment type="similarity">
    <text evidence="2">Belongs to the metallothionein superfamily. Type 1 family.</text>
</comment>
<dbReference type="InterPro" id="IPR018064">
    <property type="entry name" value="Metalthion_vert_metal_BS"/>
</dbReference>
<evidence type="ECO:0000313" key="7">
    <source>
        <dbReference type="Ensembl" id="ENSDCDP00010058862.1"/>
    </source>
</evidence>
<dbReference type="Pfam" id="PF00131">
    <property type="entry name" value="Metallothio"/>
    <property type="match status" value="1"/>
</dbReference>